<dbReference type="InterPro" id="IPR002686">
    <property type="entry name" value="Transposase_17"/>
</dbReference>
<dbReference type="GO" id="GO:0006313">
    <property type="term" value="P:DNA transposition"/>
    <property type="evidence" value="ECO:0007669"/>
    <property type="project" value="InterPro"/>
</dbReference>
<feature type="domain" description="Transposase IS200-like" evidence="1">
    <location>
        <begin position="2"/>
        <end position="118"/>
    </location>
</feature>
<dbReference type="SUPFAM" id="SSF143422">
    <property type="entry name" value="Transposase IS200-like"/>
    <property type="match status" value="1"/>
</dbReference>
<gene>
    <name evidence="2" type="ORF">FD145_1596</name>
</gene>
<evidence type="ECO:0000259" key="1">
    <source>
        <dbReference type="SMART" id="SM01321"/>
    </source>
</evidence>
<dbReference type="AlphaFoldDB" id="A0A833KZH9"/>
<dbReference type="PANTHER" id="PTHR33360">
    <property type="entry name" value="TRANSPOSASE FOR INSERTION SEQUENCE ELEMENT IS200"/>
    <property type="match status" value="1"/>
</dbReference>
<dbReference type="Pfam" id="PF01797">
    <property type="entry name" value="Y1_Tnp"/>
    <property type="match status" value="1"/>
</dbReference>
<dbReference type="SMART" id="SM01321">
    <property type="entry name" value="Y1_Tnp"/>
    <property type="match status" value="1"/>
</dbReference>
<dbReference type="NCBIfam" id="NF033573">
    <property type="entry name" value="transpos_IS200"/>
    <property type="match status" value="1"/>
</dbReference>
<dbReference type="EMBL" id="WPAF01000047">
    <property type="protein sequence ID" value="KAF0132684.1"/>
    <property type="molecule type" value="Genomic_DNA"/>
</dbReference>
<accession>A0A833KZH9</accession>
<dbReference type="InterPro" id="IPR036515">
    <property type="entry name" value="Transposase_17_sf"/>
</dbReference>
<dbReference type="PANTHER" id="PTHR33360:SF2">
    <property type="entry name" value="TRANSPOSASE FOR INSERTION SEQUENCE ELEMENT IS200"/>
    <property type="match status" value="1"/>
</dbReference>
<sequence length="125" mass="14962">MRYYHVWFQTKLKKYLLVDMIDCRIHELFKEIAEEKKISLLAIGSLLDHIHLLMGLENYQDLSWAIKTLKGISSRKIFQEFKLLKQEFRTNNFWARKYGAKEVAMEGLQTTANYIRNQKKDLYVA</sequence>
<protein>
    <submittedName>
        <fullName evidence="2">Putative transposase</fullName>
    </submittedName>
</protein>
<reference evidence="2 3" key="1">
    <citation type="submission" date="2019-12" db="EMBL/GenBank/DDBJ databases">
        <authorList>
            <person name="Wolfe R."/>
            <person name="Danczak R."/>
            <person name="Wilkins M."/>
        </authorList>
    </citation>
    <scope>NUCLEOTIDE SEQUENCE [LARGE SCALE GENOMIC DNA]</scope>
    <source>
        <strain evidence="2">X2_MaxBin.013</strain>
    </source>
</reference>
<comment type="caution">
    <text evidence="2">The sequence shown here is derived from an EMBL/GenBank/DDBJ whole genome shotgun (WGS) entry which is preliminary data.</text>
</comment>
<dbReference type="Proteomes" id="UP000488506">
    <property type="component" value="Unassembled WGS sequence"/>
</dbReference>
<name>A0A833KZH9_UNCSA</name>
<dbReference type="GO" id="GO:0004803">
    <property type="term" value="F:transposase activity"/>
    <property type="evidence" value="ECO:0007669"/>
    <property type="project" value="InterPro"/>
</dbReference>
<evidence type="ECO:0000313" key="3">
    <source>
        <dbReference type="Proteomes" id="UP000488506"/>
    </source>
</evidence>
<organism evidence="2 3">
    <name type="scientific">Candidatus Saganbacteria bacterium</name>
    <dbReference type="NCBI Taxonomy" id="2575572"/>
    <lineage>
        <taxon>Bacteria</taxon>
        <taxon>Bacillati</taxon>
        <taxon>Saganbacteria</taxon>
    </lineage>
</organism>
<evidence type="ECO:0000313" key="2">
    <source>
        <dbReference type="EMBL" id="KAF0132684.1"/>
    </source>
</evidence>
<dbReference type="GO" id="GO:0003677">
    <property type="term" value="F:DNA binding"/>
    <property type="evidence" value="ECO:0007669"/>
    <property type="project" value="InterPro"/>
</dbReference>
<dbReference type="Gene3D" id="3.30.70.1290">
    <property type="entry name" value="Transposase IS200-like"/>
    <property type="match status" value="1"/>
</dbReference>
<proteinExistence type="predicted"/>